<dbReference type="InterPro" id="IPR014147">
    <property type="entry name" value="T4SS_TrbJ"/>
</dbReference>
<dbReference type="NCBIfam" id="TIGR02780">
    <property type="entry name" value="TrbJ_Ti"/>
    <property type="match status" value="1"/>
</dbReference>
<feature type="signal peptide" evidence="2">
    <location>
        <begin position="1"/>
        <end position="28"/>
    </location>
</feature>
<reference evidence="3 4" key="1">
    <citation type="submission" date="2023-01" db="EMBL/GenBank/DDBJ databases">
        <title>Novel species of the genus Asticcacaulis isolated from rivers.</title>
        <authorList>
            <person name="Lu H."/>
        </authorList>
    </citation>
    <scope>NUCLEOTIDE SEQUENCE [LARGE SCALE GENOMIC DNA]</scope>
    <source>
        <strain evidence="3 4">BYS171W</strain>
    </source>
</reference>
<keyword evidence="4" id="KW-1185">Reference proteome</keyword>
<evidence type="ECO:0000256" key="1">
    <source>
        <dbReference type="SAM" id="Coils"/>
    </source>
</evidence>
<evidence type="ECO:0000256" key="2">
    <source>
        <dbReference type="SAM" id="SignalP"/>
    </source>
</evidence>
<name>A0ABT5HQ01_9CAUL</name>
<dbReference type="NCBIfam" id="NF010448">
    <property type="entry name" value="PRK13874.1"/>
    <property type="match status" value="1"/>
</dbReference>
<feature type="coiled-coil region" evidence="1">
    <location>
        <begin position="42"/>
        <end position="69"/>
    </location>
</feature>
<keyword evidence="1" id="KW-0175">Coiled coil</keyword>
<keyword evidence="2" id="KW-0732">Signal</keyword>
<dbReference type="Proteomes" id="UP001214854">
    <property type="component" value="Unassembled WGS sequence"/>
</dbReference>
<gene>
    <name evidence="3" type="primary">trbJ</name>
    <name evidence="3" type="ORF">PQU92_02545</name>
</gene>
<sequence>MKLNALSLFAAGLFTAVPNLSLVPAAQAQMVVYDPSNYVQSVLQATRALQQINNQILSLQNEAVMLQNMAKNLKKFDVSALAGLNQNMAAIDALMKEARGIALNLTATRQAFATQFPGAYGSNLKLGDLLSGAETRWKSAMEAYGQTLNVQARISETLAEDAAALSRIMSAAEGSEGALEAQQASNQLLALTAKQQMQIQALLAAQGRAEALDAARKAEAEAAAKAATRRFLGTGKAGQ</sequence>
<organism evidence="3 4">
    <name type="scientific">Asticcacaulis aquaticus</name>
    <dbReference type="NCBI Taxonomy" id="2984212"/>
    <lineage>
        <taxon>Bacteria</taxon>
        <taxon>Pseudomonadati</taxon>
        <taxon>Pseudomonadota</taxon>
        <taxon>Alphaproteobacteria</taxon>
        <taxon>Caulobacterales</taxon>
        <taxon>Caulobacteraceae</taxon>
        <taxon>Asticcacaulis</taxon>
    </lineage>
</organism>
<accession>A0ABT5HQ01</accession>
<dbReference type="EMBL" id="JAQQKX010000001">
    <property type="protein sequence ID" value="MDC7682136.1"/>
    <property type="molecule type" value="Genomic_DNA"/>
</dbReference>
<evidence type="ECO:0000313" key="3">
    <source>
        <dbReference type="EMBL" id="MDC7682136.1"/>
    </source>
</evidence>
<evidence type="ECO:0000313" key="4">
    <source>
        <dbReference type="Proteomes" id="UP001214854"/>
    </source>
</evidence>
<protein>
    <submittedName>
        <fullName evidence="3">P-type conjugative transfer protein TrbJ</fullName>
    </submittedName>
</protein>
<dbReference type="RefSeq" id="WP_272746639.1">
    <property type="nucleotide sequence ID" value="NZ_JAQQKX010000001.1"/>
</dbReference>
<feature type="chain" id="PRO_5045525964" evidence="2">
    <location>
        <begin position="29"/>
        <end position="239"/>
    </location>
</feature>
<proteinExistence type="predicted"/>
<comment type="caution">
    <text evidence="3">The sequence shown here is derived from an EMBL/GenBank/DDBJ whole genome shotgun (WGS) entry which is preliminary data.</text>
</comment>